<dbReference type="Pfam" id="PF13616">
    <property type="entry name" value="Rotamase_3"/>
    <property type="match status" value="1"/>
</dbReference>
<dbReference type="PANTHER" id="PTHR47529">
    <property type="entry name" value="PEPTIDYL-PROLYL CIS-TRANS ISOMERASE D"/>
    <property type="match status" value="1"/>
</dbReference>
<dbReference type="Gene3D" id="1.10.4030.10">
    <property type="entry name" value="Porin chaperone SurA, peptide-binding domain"/>
    <property type="match status" value="1"/>
</dbReference>
<dbReference type="PANTHER" id="PTHR47529:SF1">
    <property type="entry name" value="PERIPLASMIC CHAPERONE PPID"/>
    <property type="match status" value="1"/>
</dbReference>
<dbReference type="InterPro" id="IPR027304">
    <property type="entry name" value="Trigger_fact/SurA_dom_sf"/>
</dbReference>
<keyword evidence="3" id="KW-0997">Cell inner membrane</keyword>
<organism evidence="13">
    <name type="scientific">hydrothermal vent metagenome</name>
    <dbReference type="NCBI Taxonomy" id="652676"/>
    <lineage>
        <taxon>unclassified sequences</taxon>
        <taxon>metagenomes</taxon>
        <taxon>ecological metagenomes</taxon>
    </lineage>
</organism>
<feature type="domain" description="PpiC" evidence="12">
    <location>
        <begin position="263"/>
        <end position="353"/>
    </location>
</feature>
<dbReference type="Gene3D" id="3.10.50.40">
    <property type="match status" value="1"/>
</dbReference>
<keyword evidence="5 11" id="KW-1133">Transmembrane helix</keyword>
<dbReference type="EMBL" id="FPHR01000014">
    <property type="protein sequence ID" value="SFV76978.1"/>
    <property type="molecule type" value="Genomic_DNA"/>
</dbReference>
<dbReference type="InterPro" id="IPR052029">
    <property type="entry name" value="PpiD_chaperone"/>
</dbReference>
<dbReference type="GO" id="GO:0005886">
    <property type="term" value="C:plasma membrane"/>
    <property type="evidence" value="ECO:0007669"/>
    <property type="project" value="UniProtKB-SubCell"/>
</dbReference>
<dbReference type="SUPFAM" id="SSF54534">
    <property type="entry name" value="FKBP-like"/>
    <property type="match status" value="1"/>
</dbReference>
<dbReference type="Pfam" id="PF13624">
    <property type="entry name" value="SurA_N_3"/>
    <property type="match status" value="1"/>
</dbReference>
<evidence type="ECO:0000256" key="4">
    <source>
        <dbReference type="ARBA" id="ARBA00022692"/>
    </source>
</evidence>
<keyword evidence="4 11" id="KW-0812">Transmembrane</keyword>
<evidence type="ECO:0000256" key="3">
    <source>
        <dbReference type="ARBA" id="ARBA00022519"/>
    </source>
</evidence>
<evidence type="ECO:0000256" key="5">
    <source>
        <dbReference type="ARBA" id="ARBA00022989"/>
    </source>
</evidence>
<dbReference type="AlphaFoldDB" id="A0A1W1D8P9"/>
<evidence type="ECO:0000256" key="10">
    <source>
        <dbReference type="ARBA" id="ARBA00042775"/>
    </source>
</evidence>
<name>A0A1W1D8P9_9ZZZZ</name>
<keyword evidence="7" id="KW-0143">Chaperone</keyword>
<dbReference type="InterPro" id="IPR000297">
    <property type="entry name" value="PPIase_PpiC"/>
</dbReference>
<evidence type="ECO:0000256" key="2">
    <source>
        <dbReference type="ARBA" id="ARBA00022475"/>
    </source>
</evidence>
<evidence type="ECO:0000256" key="7">
    <source>
        <dbReference type="ARBA" id="ARBA00023186"/>
    </source>
</evidence>
<evidence type="ECO:0000256" key="8">
    <source>
        <dbReference type="ARBA" id="ARBA00038408"/>
    </source>
</evidence>
<evidence type="ECO:0000256" key="11">
    <source>
        <dbReference type="SAM" id="Phobius"/>
    </source>
</evidence>
<evidence type="ECO:0000256" key="1">
    <source>
        <dbReference type="ARBA" id="ARBA00004382"/>
    </source>
</evidence>
<evidence type="ECO:0000259" key="12">
    <source>
        <dbReference type="PROSITE" id="PS50198"/>
    </source>
</evidence>
<dbReference type="PROSITE" id="PS50198">
    <property type="entry name" value="PPIC_PPIASE_2"/>
    <property type="match status" value="1"/>
</dbReference>
<dbReference type="SUPFAM" id="SSF109998">
    <property type="entry name" value="Triger factor/SurA peptide-binding domain-like"/>
    <property type="match status" value="1"/>
</dbReference>
<accession>A0A1W1D8P9</accession>
<evidence type="ECO:0000256" key="6">
    <source>
        <dbReference type="ARBA" id="ARBA00023136"/>
    </source>
</evidence>
<keyword evidence="6 11" id="KW-0472">Membrane</keyword>
<gene>
    <name evidence="13" type="ORF">MNB_SUP05-4-134</name>
</gene>
<keyword evidence="2" id="KW-1003">Cell membrane</keyword>
<evidence type="ECO:0000313" key="13">
    <source>
        <dbReference type="EMBL" id="SFV76978.1"/>
    </source>
</evidence>
<comment type="subcellular location">
    <subcellularLocation>
        <location evidence="1">Cell inner membrane</location>
        <topology evidence="1">Single-pass type II membrane protein</topology>
        <orientation evidence="1">Periplasmic side</orientation>
    </subcellularLocation>
</comment>
<dbReference type="InterPro" id="IPR046357">
    <property type="entry name" value="PPIase_dom_sf"/>
</dbReference>
<evidence type="ECO:0000256" key="9">
    <source>
        <dbReference type="ARBA" id="ARBA00040743"/>
    </source>
</evidence>
<keyword evidence="13" id="KW-0413">Isomerase</keyword>
<proteinExistence type="inferred from homology"/>
<comment type="similarity">
    <text evidence="8">Belongs to the PpiD chaperone family.</text>
</comment>
<protein>
    <recommendedName>
        <fullName evidence="9">Periplasmic chaperone PpiD</fullName>
    </recommendedName>
    <alternativeName>
        <fullName evidence="10">Periplasmic folding chaperone</fullName>
    </alternativeName>
</protein>
<sequence>MLSSIKNKTKGWLAYVIVGLITIPFALFGIGEYFTGASNVVVASINDDKISKEEFLAEFNPQKRRLQQKLDEKYDIEFDAVLKQSIINQMVDKRLLNQLAEKMSHATTATELNTIIQSNELFADQGKFSIDKYKQLLRLNGYTPAKYESIKAQELTQNQVKYNLLDSAFVLPSQLSRVHQLSGQQRNFSYIRLDAKDYTSKVNVDTQSVKDYFNNQKDSFFAPEQVKVQFVELSLAEIAKKVSVNDDDLFNFYEDEKARFTTDEERQAQHILIDDEKAANEVLALLNNGGDFAKLAAEYSQDTGSKDSAGDLGFFTRGVMVGAFEDSAFSMKEGELSGLIKSEFGFHIIRLNKIKLGEVKPFDQVKSELIDLYTQSQAQKDLYNLTEQMANLAYEANLEELAGQMNLKLQTTDFFNRKNTQIDPKMLKAAFSNVVLNANENSEVLELGGDRYVVLHLKDKLAQRQKTFNEVESEINTYLTGLLSKTFVDSIATQIVKHAKAGDDKSIESLMNKNSLSWNNVGWIGRDSNKADAAIIDKVFALAKPNNGSVFSAQSLGDQSAVVIDLSALKATSEKVPEQALENILIGFESNEIFVNILQTLRDQADIRVFNQNL</sequence>
<dbReference type="GO" id="GO:0003755">
    <property type="term" value="F:peptidyl-prolyl cis-trans isomerase activity"/>
    <property type="evidence" value="ECO:0007669"/>
    <property type="project" value="InterPro"/>
</dbReference>
<reference evidence="13" key="1">
    <citation type="submission" date="2016-10" db="EMBL/GenBank/DDBJ databases">
        <authorList>
            <person name="de Groot N.N."/>
        </authorList>
    </citation>
    <scope>NUCLEOTIDE SEQUENCE</scope>
</reference>
<feature type="transmembrane region" description="Helical" evidence="11">
    <location>
        <begin position="12"/>
        <end position="34"/>
    </location>
</feature>